<name>A0A9Q1CEE6_HOLLE</name>
<organism evidence="1 2">
    <name type="scientific">Holothuria leucospilota</name>
    <name type="common">Black long sea cucumber</name>
    <name type="synonym">Mertensiothuria leucospilota</name>
    <dbReference type="NCBI Taxonomy" id="206669"/>
    <lineage>
        <taxon>Eukaryota</taxon>
        <taxon>Metazoa</taxon>
        <taxon>Echinodermata</taxon>
        <taxon>Eleutherozoa</taxon>
        <taxon>Echinozoa</taxon>
        <taxon>Holothuroidea</taxon>
        <taxon>Aspidochirotacea</taxon>
        <taxon>Aspidochirotida</taxon>
        <taxon>Holothuriidae</taxon>
        <taxon>Holothuria</taxon>
    </lineage>
</organism>
<reference evidence="1" key="1">
    <citation type="submission" date="2021-10" db="EMBL/GenBank/DDBJ databases">
        <title>Tropical sea cucumber genome reveals ecological adaptation and Cuvierian tubules defense mechanism.</title>
        <authorList>
            <person name="Chen T."/>
        </authorList>
    </citation>
    <scope>NUCLEOTIDE SEQUENCE</scope>
    <source>
        <strain evidence="1">Nanhai2018</strain>
        <tissue evidence="1">Muscle</tissue>
    </source>
</reference>
<evidence type="ECO:0000313" key="1">
    <source>
        <dbReference type="EMBL" id="KAJ8043938.1"/>
    </source>
</evidence>
<gene>
    <name evidence="1" type="ORF">HOLleu_11262</name>
</gene>
<proteinExistence type="predicted"/>
<sequence length="235" mass="27565">MDRINFDYSTKCIPTSSKGNFMKKWIETTISFKDRLRKRAWHFLHPDSQKEHKDAYGFKSRKPAQHIKELEVFENELDNLIAKAEWKTSNDKFQQKLPQDLRNIKQDKRLTVKADKTTNYYKMEAGKYKSLIHANITKDYKKANPKEASNLNKEAKKLAVKLELDDRIDQLAEKEVFLSLQDHKDNFQNKPTCRLISPTKTEIGQISKHILDRAIISIKNKTTVNLWKSTRGVLD</sequence>
<dbReference type="OrthoDB" id="5975860at2759"/>
<comment type="caution">
    <text evidence="1">The sequence shown here is derived from an EMBL/GenBank/DDBJ whole genome shotgun (WGS) entry which is preliminary data.</text>
</comment>
<dbReference type="AlphaFoldDB" id="A0A9Q1CEE6"/>
<dbReference type="EMBL" id="JAIZAY010000004">
    <property type="protein sequence ID" value="KAJ8043938.1"/>
    <property type="molecule type" value="Genomic_DNA"/>
</dbReference>
<keyword evidence="2" id="KW-1185">Reference proteome</keyword>
<evidence type="ECO:0000313" key="2">
    <source>
        <dbReference type="Proteomes" id="UP001152320"/>
    </source>
</evidence>
<protein>
    <submittedName>
        <fullName evidence="1">Uncharacterized protein</fullName>
    </submittedName>
</protein>
<accession>A0A9Q1CEE6</accession>
<dbReference type="Proteomes" id="UP001152320">
    <property type="component" value="Chromosome 4"/>
</dbReference>